<evidence type="ECO:0000313" key="2">
    <source>
        <dbReference type="EMBL" id="QOV22309.1"/>
    </source>
</evidence>
<dbReference type="PANTHER" id="PTHR42912:SF93">
    <property type="entry name" value="N6-ADENOSINE-METHYLTRANSFERASE TMT1A"/>
    <property type="match status" value="1"/>
</dbReference>
<reference evidence="3" key="1">
    <citation type="submission" date="2020-10" db="EMBL/GenBank/DDBJ databases">
        <title>Genome-based taxonomic classification of the species Anabaenopsis elenkinii.</title>
        <authorList>
            <person name="Delbaje E."/>
            <person name="Andreote A.P.D."/>
            <person name="Pellegrinetti T.A."/>
            <person name="Cruz R.B."/>
            <person name="Branco L.H.Z."/>
            <person name="Fiore M.F."/>
        </authorList>
    </citation>
    <scope>NUCLEOTIDE SEQUENCE [LARGE SCALE GENOMIC DNA]</scope>
    <source>
        <strain evidence="3">CCIBt3563</strain>
    </source>
</reference>
<accession>A0A7S6RCA8</accession>
<organism evidence="2 3">
    <name type="scientific">Anabaenopsis elenkinii CCIBt3563</name>
    <dbReference type="NCBI Taxonomy" id="2779889"/>
    <lineage>
        <taxon>Bacteria</taxon>
        <taxon>Bacillati</taxon>
        <taxon>Cyanobacteriota</taxon>
        <taxon>Cyanophyceae</taxon>
        <taxon>Nostocales</taxon>
        <taxon>Nodulariaceae</taxon>
        <taxon>Anabaenopsis</taxon>
    </lineage>
</organism>
<protein>
    <submittedName>
        <fullName evidence="2">Class I SAM-dependent methyltransferase</fullName>
    </submittedName>
</protein>
<dbReference type="RefSeq" id="WP_200987941.1">
    <property type="nucleotide sequence ID" value="NZ_CP063311.1"/>
</dbReference>
<evidence type="ECO:0000313" key="3">
    <source>
        <dbReference type="Proteomes" id="UP000593846"/>
    </source>
</evidence>
<keyword evidence="2" id="KW-0489">Methyltransferase</keyword>
<name>A0A7S6RCA8_9CYAN</name>
<dbReference type="EMBL" id="CP063311">
    <property type="protein sequence ID" value="QOV22309.1"/>
    <property type="molecule type" value="Genomic_DNA"/>
</dbReference>
<feature type="domain" description="Methyltransferase type 11" evidence="1">
    <location>
        <begin position="49"/>
        <end position="145"/>
    </location>
</feature>
<gene>
    <name evidence="2" type="ORF">IM676_16775</name>
</gene>
<keyword evidence="2" id="KW-0808">Transferase</keyword>
<dbReference type="InterPro" id="IPR029063">
    <property type="entry name" value="SAM-dependent_MTases_sf"/>
</dbReference>
<dbReference type="CDD" id="cd02440">
    <property type="entry name" value="AdoMet_MTases"/>
    <property type="match status" value="1"/>
</dbReference>
<dbReference type="PANTHER" id="PTHR42912">
    <property type="entry name" value="METHYLTRANSFERASE"/>
    <property type="match status" value="1"/>
</dbReference>
<dbReference type="InterPro" id="IPR013216">
    <property type="entry name" value="Methyltransf_11"/>
</dbReference>
<dbReference type="AlphaFoldDB" id="A0A7S6RCA8"/>
<dbReference type="SUPFAM" id="SSF53335">
    <property type="entry name" value="S-adenosyl-L-methionine-dependent methyltransferases"/>
    <property type="match status" value="1"/>
</dbReference>
<evidence type="ECO:0000259" key="1">
    <source>
        <dbReference type="Pfam" id="PF08241"/>
    </source>
</evidence>
<dbReference type="KEGG" id="aee:IM676_16775"/>
<sequence length="206" mass="23408">MTSNFLKNKKRLFDQWAPRYDWLFPSVIYQAIHKRLLEYVDLPQGANLLDIGCGTGKLLNRLLSKFPDVRGTGLDLSPEMLRMARQSDRHRPRLIYIQGQAESLPFGEGQFDAVFSSISFLHYLQPEQVLREVARVLSPGGRFYLVDITTTKQTDPQVLPMSHGSIRFYSPQQRQLFGSSAGLLSVSHHYLLGPVLLTIFAKPSES</sequence>
<dbReference type="Proteomes" id="UP000593846">
    <property type="component" value="Chromosome"/>
</dbReference>
<dbReference type="GO" id="GO:0008757">
    <property type="term" value="F:S-adenosylmethionine-dependent methyltransferase activity"/>
    <property type="evidence" value="ECO:0007669"/>
    <property type="project" value="InterPro"/>
</dbReference>
<keyword evidence="3" id="KW-1185">Reference proteome</keyword>
<dbReference type="GO" id="GO:0032259">
    <property type="term" value="P:methylation"/>
    <property type="evidence" value="ECO:0007669"/>
    <property type="project" value="UniProtKB-KW"/>
</dbReference>
<dbReference type="InterPro" id="IPR050508">
    <property type="entry name" value="Methyltransf_Superfamily"/>
</dbReference>
<proteinExistence type="predicted"/>
<dbReference type="Gene3D" id="3.40.50.150">
    <property type="entry name" value="Vaccinia Virus protein VP39"/>
    <property type="match status" value="1"/>
</dbReference>
<dbReference type="Pfam" id="PF08241">
    <property type="entry name" value="Methyltransf_11"/>
    <property type="match status" value="1"/>
</dbReference>